<accession>A0ABN2LLC0</accession>
<gene>
    <name evidence="2" type="primary">parJ</name>
    <name evidence="2" type="ORF">GCM10009768_22100</name>
</gene>
<dbReference type="InterPro" id="IPR019151">
    <property type="entry name" value="Proteasome_assmbl_chaperone_2"/>
</dbReference>
<evidence type="ECO:0000313" key="2">
    <source>
        <dbReference type="EMBL" id="GAA1792706.1"/>
    </source>
</evidence>
<name>A0ABN2LLC0_9MICO</name>
<evidence type="ECO:0000256" key="1">
    <source>
        <dbReference type="SAM" id="MobiDB-lite"/>
    </source>
</evidence>
<dbReference type="InterPro" id="IPR008492">
    <property type="entry name" value="Rv2714-like"/>
</dbReference>
<dbReference type="Gene3D" id="3.40.50.10900">
    <property type="entry name" value="PAC-like subunit"/>
    <property type="match status" value="1"/>
</dbReference>
<protein>
    <submittedName>
        <fullName evidence="2">Filament polymerization regulator ParJ</fullName>
    </submittedName>
</protein>
<dbReference type="Proteomes" id="UP001500851">
    <property type="component" value="Unassembled WGS sequence"/>
</dbReference>
<dbReference type="SUPFAM" id="SSF159659">
    <property type="entry name" value="Cgl1923-like"/>
    <property type="match status" value="1"/>
</dbReference>
<reference evidence="2 3" key="1">
    <citation type="journal article" date="2019" name="Int. J. Syst. Evol. Microbiol.">
        <title>The Global Catalogue of Microorganisms (GCM) 10K type strain sequencing project: providing services to taxonomists for standard genome sequencing and annotation.</title>
        <authorList>
            <consortium name="The Broad Institute Genomics Platform"/>
            <consortium name="The Broad Institute Genome Sequencing Center for Infectious Disease"/>
            <person name="Wu L."/>
            <person name="Ma J."/>
        </authorList>
    </citation>
    <scope>NUCLEOTIDE SEQUENCE [LARGE SCALE GENOMIC DNA]</scope>
    <source>
        <strain evidence="2 3">JCM 14736</strain>
    </source>
</reference>
<dbReference type="EMBL" id="BAAAOB010000002">
    <property type="protein sequence ID" value="GAA1792706.1"/>
    <property type="molecule type" value="Genomic_DNA"/>
</dbReference>
<organism evidence="2 3">
    <name type="scientific">Leucobacter iarius</name>
    <dbReference type="NCBI Taxonomy" id="333963"/>
    <lineage>
        <taxon>Bacteria</taxon>
        <taxon>Bacillati</taxon>
        <taxon>Actinomycetota</taxon>
        <taxon>Actinomycetes</taxon>
        <taxon>Micrococcales</taxon>
        <taxon>Microbacteriaceae</taxon>
        <taxon>Leucobacter</taxon>
    </lineage>
</organism>
<keyword evidence="3" id="KW-1185">Reference proteome</keyword>
<feature type="region of interest" description="Disordered" evidence="1">
    <location>
        <begin position="155"/>
        <end position="175"/>
    </location>
</feature>
<dbReference type="InterPro" id="IPR038389">
    <property type="entry name" value="PSMG2_sf"/>
</dbReference>
<dbReference type="PIRSF" id="PIRSF028754">
    <property type="entry name" value="UCP028754"/>
    <property type="match status" value="1"/>
</dbReference>
<comment type="caution">
    <text evidence="2">The sequence shown here is derived from an EMBL/GenBank/DDBJ whole genome shotgun (WGS) entry which is preliminary data.</text>
</comment>
<dbReference type="RefSeq" id="WP_344032217.1">
    <property type="nucleotide sequence ID" value="NZ_BAAAOB010000002.1"/>
</dbReference>
<evidence type="ECO:0000313" key="3">
    <source>
        <dbReference type="Proteomes" id="UP001500851"/>
    </source>
</evidence>
<sequence>MTRQPHPDPARVLIAAFEGWSDAGSATTTALQHIGELIGAEVLHTIGADGFVDFQVHRPRVRFDDQGHRVLEWPETRLYGTVQRPGEPKDPAAETVHRIDGTPVTDLFLLAGVEPARDWTSFADEVVDVIQAWGIDTVILLGAMFSDAPHSRPIAVSLSSDDPDQRARTGAQRSDYEGPVGIASILAFALADAGISSVSLWAQVPHYVHSVPSPKATLAILDKLEELLDVVIPRGELLTESNDWEASINRIAADDEDMASYIRRLEEARDASASPEATGDALAYEFEKFLRDDEPDDEGGTPPTA</sequence>
<proteinExistence type="predicted"/>
<dbReference type="Pfam" id="PF09754">
    <property type="entry name" value="PAC2"/>
    <property type="match status" value="1"/>
</dbReference>